<proteinExistence type="predicted"/>
<dbReference type="CTD" id="25357889"/>
<gene>
    <name evidence="1" type="primary">Necator_chrII.g5703</name>
    <name evidence="1" type="ORF">RB195_017910</name>
</gene>
<reference evidence="1 2" key="1">
    <citation type="submission" date="2023-08" db="EMBL/GenBank/DDBJ databases">
        <title>A Necator americanus chromosomal reference genome.</title>
        <authorList>
            <person name="Ilik V."/>
            <person name="Petrzelkova K.J."/>
            <person name="Pardy F."/>
            <person name="Fuh T."/>
            <person name="Niatou-Singa F.S."/>
            <person name="Gouil Q."/>
            <person name="Baker L."/>
            <person name="Ritchie M.E."/>
            <person name="Jex A.R."/>
            <person name="Gazzola D."/>
            <person name="Li H."/>
            <person name="Toshio Fujiwara R."/>
            <person name="Zhan B."/>
            <person name="Aroian R.V."/>
            <person name="Pafco B."/>
            <person name="Schwarz E.M."/>
        </authorList>
    </citation>
    <scope>NUCLEOTIDE SEQUENCE [LARGE SCALE GENOMIC DNA]</scope>
    <source>
        <strain evidence="1 2">Aroian</strain>
        <tissue evidence="1">Whole animal</tissue>
    </source>
</reference>
<accession>A0ABR1C9Q2</accession>
<name>A0ABR1C9Q2_NECAM</name>
<dbReference type="Proteomes" id="UP001303046">
    <property type="component" value="Unassembled WGS sequence"/>
</dbReference>
<organism evidence="1 2">
    <name type="scientific">Necator americanus</name>
    <name type="common">Human hookworm</name>
    <dbReference type="NCBI Taxonomy" id="51031"/>
    <lineage>
        <taxon>Eukaryota</taxon>
        <taxon>Metazoa</taxon>
        <taxon>Ecdysozoa</taxon>
        <taxon>Nematoda</taxon>
        <taxon>Chromadorea</taxon>
        <taxon>Rhabditida</taxon>
        <taxon>Rhabditina</taxon>
        <taxon>Rhabditomorpha</taxon>
        <taxon>Strongyloidea</taxon>
        <taxon>Ancylostomatidae</taxon>
        <taxon>Bunostominae</taxon>
        <taxon>Necator</taxon>
    </lineage>
</organism>
<dbReference type="EMBL" id="JAVFWL010000002">
    <property type="protein sequence ID" value="KAK6734408.1"/>
    <property type="molecule type" value="Genomic_DNA"/>
</dbReference>
<keyword evidence="2" id="KW-1185">Reference proteome</keyword>
<comment type="caution">
    <text evidence="1">The sequence shown here is derived from an EMBL/GenBank/DDBJ whole genome shotgun (WGS) entry which is preliminary data.</text>
</comment>
<dbReference type="KEGG" id="nai:NECAME_17864"/>
<protein>
    <submittedName>
        <fullName evidence="1">Uncharacterized protein</fullName>
    </submittedName>
</protein>
<evidence type="ECO:0000313" key="2">
    <source>
        <dbReference type="Proteomes" id="UP001303046"/>
    </source>
</evidence>
<sequence>MSGVRTATPSRRCRREEVEVEEPLYAMGRTQAYLLSLVAPRREIILIKPYNQMVEEKLLADIRRSSKREQKIGPHQKI</sequence>
<evidence type="ECO:0000313" key="1">
    <source>
        <dbReference type="EMBL" id="KAK6734408.1"/>
    </source>
</evidence>